<reference evidence="15 16" key="1">
    <citation type="journal article" date="2020" name="Cell">
        <title>Large-Scale Comparative Analyses of Tick Genomes Elucidate Their Genetic Diversity and Vector Capacities.</title>
        <authorList>
            <consortium name="Tick Genome and Microbiome Consortium (TIGMIC)"/>
            <person name="Jia N."/>
            <person name="Wang J."/>
            <person name="Shi W."/>
            <person name="Du L."/>
            <person name="Sun Y."/>
            <person name="Zhan W."/>
            <person name="Jiang J.F."/>
            <person name="Wang Q."/>
            <person name="Zhang B."/>
            <person name="Ji P."/>
            <person name="Bell-Sakyi L."/>
            <person name="Cui X.M."/>
            <person name="Yuan T.T."/>
            <person name="Jiang B.G."/>
            <person name="Yang W.F."/>
            <person name="Lam T.T."/>
            <person name="Chang Q.C."/>
            <person name="Ding S.J."/>
            <person name="Wang X.J."/>
            <person name="Zhu J.G."/>
            <person name="Ruan X.D."/>
            <person name="Zhao L."/>
            <person name="Wei J.T."/>
            <person name="Ye R.Z."/>
            <person name="Que T.C."/>
            <person name="Du C.H."/>
            <person name="Zhou Y.H."/>
            <person name="Cheng J.X."/>
            <person name="Dai P.F."/>
            <person name="Guo W.B."/>
            <person name="Han X.H."/>
            <person name="Huang E.J."/>
            <person name="Li L.F."/>
            <person name="Wei W."/>
            <person name="Gao Y.C."/>
            <person name="Liu J.Z."/>
            <person name="Shao H.Z."/>
            <person name="Wang X."/>
            <person name="Wang C.C."/>
            <person name="Yang T.C."/>
            <person name="Huo Q.B."/>
            <person name="Li W."/>
            <person name="Chen H.Y."/>
            <person name="Chen S.E."/>
            <person name="Zhou L.G."/>
            <person name="Ni X.B."/>
            <person name="Tian J.H."/>
            <person name="Sheng Y."/>
            <person name="Liu T."/>
            <person name="Pan Y.S."/>
            <person name="Xia L.Y."/>
            <person name="Li J."/>
            <person name="Zhao F."/>
            <person name="Cao W.C."/>
        </authorList>
    </citation>
    <scope>NUCLEOTIDE SEQUENCE [LARGE SCALE GENOMIC DNA]</scope>
    <source>
        <strain evidence="15">HaeL-2018</strain>
    </source>
</reference>
<dbReference type="GO" id="GO:0006886">
    <property type="term" value="P:intracellular protein transport"/>
    <property type="evidence" value="ECO:0007669"/>
    <property type="project" value="InterPro"/>
</dbReference>
<keyword evidence="16" id="KW-1185">Reference proteome</keyword>
<evidence type="ECO:0000313" key="16">
    <source>
        <dbReference type="Proteomes" id="UP000821853"/>
    </source>
</evidence>
<feature type="region of interest" description="Disordered" evidence="13">
    <location>
        <begin position="1"/>
        <end position="58"/>
    </location>
</feature>
<keyword evidence="6" id="KW-1000">Mitochondrion outer membrane</keyword>
<comment type="caution">
    <text evidence="15">The sequence shown here is derived from an EMBL/GenBank/DDBJ whole genome shotgun (WGS) entry which is preliminary data.</text>
</comment>
<keyword evidence="11 14" id="KW-0472">Membrane</keyword>
<dbReference type="InterPro" id="IPR005683">
    <property type="entry name" value="Tom22"/>
</dbReference>
<name>A0A9J6GW41_HAELO</name>
<comment type="subcellular location">
    <subcellularLocation>
        <location evidence="1">Mitochondrion outer membrane</location>
        <topology evidence="1">Single-pass membrane protein</topology>
    </subcellularLocation>
</comment>
<evidence type="ECO:0000256" key="6">
    <source>
        <dbReference type="ARBA" id="ARBA00022787"/>
    </source>
</evidence>
<feature type="compositionally biased region" description="Basic and acidic residues" evidence="13">
    <location>
        <begin position="17"/>
        <end position="31"/>
    </location>
</feature>
<evidence type="ECO:0000256" key="12">
    <source>
        <dbReference type="ARBA" id="ARBA00023170"/>
    </source>
</evidence>
<evidence type="ECO:0000256" key="5">
    <source>
        <dbReference type="ARBA" id="ARBA00022692"/>
    </source>
</evidence>
<gene>
    <name evidence="15" type="ORF">HPB48_023259</name>
</gene>
<evidence type="ECO:0000256" key="2">
    <source>
        <dbReference type="ARBA" id="ARBA00009874"/>
    </source>
</evidence>
<keyword evidence="8 14" id="KW-1133">Transmembrane helix</keyword>
<evidence type="ECO:0000313" key="15">
    <source>
        <dbReference type="EMBL" id="KAH9382703.1"/>
    </source>
</evidence>
<keyword evidence="7" id="KW-0653">Protein transport</keyword>
<evidence type="ECO:0000256" key="11">
    <source>
        <dbReference type="ARBA" id="ARBA00023136"/>
    </source>
</evidence>
<feature type="transmembrane region" description="Helical" evidence="14">
    <location>
        <begin position="103"/>
        <end position="123"/>
    </location>
</feature>
<dbReference type="Proteomes" id="UP000821853">
    <property type="component" value="Unassembled WGS sequence"/>
</dbReference>
<dbReference type="PANTHER" id="PTHR12504">
    <property type="entry name" value="MITOCHONDRIAL IMPORT RECEPTOR SUBUNIT TOM22"/>
    <property type="match status" value="1"/>
</dbReference>
<dbReference type="PANTHER" id="PTHR12504:SF0">
    <property type="entry name" value="MITOCHONDRIAL IMPORT RECEPTOR SUBUNIT TOM22 HOMOLOG"/>
    <property type="match status" value="1"/>
</dbReference>
<evidence type="ECO:0000256" key="9">
    <source>
        <dbReference type="ARBA" id="ARBA00023010"/>
    </source>
</evidence>
<evidence type="ECO:0000256" key="7">
    <source>
        <dbReference type="ARBA" id="ARBA00022927"/>
    </source>
</evidence>
<comment type="similarity">
    <text evidence="2">Belongs to the Tom22 family.</text>
</comment>
<evidence type="ECO:0000256" key="1">
    <source>
        <dbReference type="ARBA" id="ARBA00004572"/>
    </source>
</evidence>
<evidence type="ECO:0000256" key="13">
    <source>
        <dbReference type="SAM" id="MobiDB-lite"/>
    </source>
</evidence>
<evidence type="ECO:0000256" key="8">
    <source>
        <dbReference type="ARBA" id="ARBA00022989"/>
    </source>
</evidence>
<feature type="compositionally biased region" description="Low complexity" evidence="13">
    <location>
        <begin position="36"/>
        <end position="49"/>
    </location>
</feature>
<evidence type="ECO:0000256" key="10">
    <source>
        <dbReference type="ARBA" id="ARBA00023128"/>
    </source>
</evidence>
<evidence type="ECO:0000256" key="4">
    <source>
        <dbReference type="ARBA" id="ARBA00022448"/>
    </source>
</evidence>
<evidence type="ECO:0000256" key="3">
    <source>
        <dbReference type="ARBA" id="ARBA00016229"/>
    </source>
</evidence>
<feature type="region of interest" description="Disordered" evidence="13">
    <location>
        <begin position="132"/>
        <end position="152"/>
    </location>
</feature>
<keyword evidence="12" id="KW-0675">Receptor</keyword>
<keyword evidence="5 14" id="KW-0812">Transmembrane</keyword>
<dbReference type="AlphaFoldDB" id="A0A9J6GW41"/>
<dbReference type="EMBL" id="JABSTR010000214">
    <property type="protein sequence ID" value="KAH9382703.1"/>
    <property type="molecule type" value="Genomic_DNA"/>
</dbReference>
<evidence type="ECO:0000256" key="14">
    <source>
        <dbReference type="SAM" id="Phobius"/>
    </source>
</evidence>
<dbReference type="CDD" id="cd22884">
    <property type="entry name" value="TOM22"/>
    <property type="match status" value="1"/>
</dbReference>
<protein>
    <recommendedName>
        <fullName evidence="3">Mitochondrial import receptor subunit TOM22 homolog</fullName>
    </recommendedName>
</protein>
<proteinExistence type="inferred from homology"/>
<dbReference type="VEuPathDB" id="VectorBase:HLOH_049326"/>
<organism evidence="15 16">
    <name type="scientific">Haemaphysalis longicornis</name>
    <name type="common">Bush tick</name>
    <dbReference type="NCBI Taxonomy" id="44386"/>
    <lineage>
        <taxon>Eukaryota</taxon>
        <taxon>Metazoa</taxon>
        <taxon>Ecdysozoa</taxon>
        <taxon>Arthropoda</taxon>
        <taxon>Chelicerata</taxon>
        <taxon>Arachnida</taxon>
        <taxon>Acari</taxon>
        <taxon>Parasitiformes</taxon>
        <taxon>Ixodida</taxon>
        <taxon>Ixodoidea</taxon>
        <taxon>Ixodidae</taxon>
        <taxon>Haemaphysalinae</taxon>
        <taxon>Haemaphysalis</taxon>
    </lineage>
</organism>
<dbReference type="Pfam" id="PF04281">
    <property type="entry name" value="Tom22"/>
    <property type="match status" value="1"/>
</dbReference>
<dbReference type="GO" id="GO:0005741">
    <property type="term" value="C:mitochondrial outer membrane"/>
    <property type="evidence" value="ECO:0007669"/>
    <property type="project" value="UniProtKB-SubCell"/>
</dbReference>
<keyword evidence="9" id="KW-0811">Translocation</keyword>
<accession>A0A9J6GW41</accession>
<keyword evidence="10" id="KW-0496">Mitochondrion</keyword>
<keyword evidence="4" id="KW-0813">Transport</keyword>
<sequence length="239" mass="25792">MPADEGDSGVDAMSLPESREASPKVTKRDLDVAAPSATETEGTVATTESGADDLDDDDDIDETLAERLWGLTEMFPKPVRDGTHDLVRYTFGSVRGLYGFGRAAFWIFFSSSAILFAPVIFELERLQMEEMSRQQQRQSSRRGKRDRLGPQTLLNASTVRQDLFISCSKHTRDEQPAVAGTASGVGASARKREELERAAVALECAEKHILLGPSAAVSGGAGPGMMPVMGPPPPPQQAR</sequence>
<dbReference type="OrthoDB" id="10016939at2759"/>